<dbReference type="AlphaFoldDB" id="A0A919Q537"/>
<organism evidence="2 3">
    <name type="scientific">Demequina activiva</name>
    <dbReference type="NCBI Taxonomy" id="1582364"/>
    <lineage>
        <taxon>Bacteria</taxon>
        <taxon>Bacillati</taxon>
        <taxon>Actinomycetota</taxon>
        <taxon>Actinomycetes</taxon>
        <taxon>Micrococcales</taxon>
        <taxon>Demequinaceae</taxon>
        <taxon>Demequina</taxon>
    </lineage>
</organism>
<gene>
    <name evidence="2" type="ORF">Dac01nite_14200</name>
</gene>
<feature type="transmembrane region" description="Helical" evidence="1">
    <location>
        <begin position="33"/>
        <end position="52"/>
    </location>
</feature>
<name>A0A919Q537_9MICO</name>
<accession>A0A919Q537</accession>
<proteinExistence type="predicted"/>
<dbReference type="EMBL" id="BONR01000002">
    <property type="protein sequence ID" value="GIG54668.1"/>
    <property type="molecule type" value="Genomic_DNA"/>
</dbReference>
<evidence type="ECO:0000256" key="1">
    <source>
        <dbReference type="SAM" id="Phobius"/>
    </source>
</evidence>
<keyword evidence="1" id="KW-1133">Transmembrane helix</keyword>
<feature type="transmembrane region" description="Helical" evidence="1">
    <location>
        <begin position="7"/>
        <end position="27"/>
    </location>
</feature>
<keyword evidence="1" id="KW-0472">Membrane</keyword>
<sequence length="60" mass="6282">MSNGGSAAAGGGAIYGIGIFGAIVYYWQVADGFWEHVGAFFQGLVWPAFMVYEGFQALGA</sequence>
<protein>
    <submittedName>
        <fullName evidence="2">Uncharacterized protein</fullName>
    </submittedName>
</protein>
<comment type="caution">
    <text evidence="2">The sequence shown here is derived from an EMBL/GenBank/DDBJ whole genome shotgun (WGS) entry which is preliminary data.</text>
</comment>
<keyword evidence="1" id="KW-0812">Transmembrane</keyword>
<dbReference type="Proteomes" id="UP000652354">
    <property type="component" value="Unassembled WGS sequence"/>
</dbReference>
<keyword evidence="3" id="KW-1185">Reference proteome</keyword>
<evidence type="ECO:0000313" key="3">
    <source>
        <dbReference type="Proteomes" id="UP000652354"/>
    </source>
</evidence>
<reference evidence="2" key="1">
    <citation type="submission" date="2021-01" db="EMBL/GenBank/DDBJ databases">
        <title>Whole genome shotgun sequence of Demequina activiva NBRC 110675.</title>
        <authorList>
            <person name="Komaki H."/>
            <person name="Tamura T."/>
        </authorList>
    </citation>
    <scope>NUCLEOTIDE SEQUENCE</scope>
    <source>
        <strain evidence="2">NBRC 110675</strain>
    </source>
</reference>
<dbReference type="RefSeq" id="WP_203655037.1">
    <property type="nucleotide sequence ID" value="NZ_BONR01000002.1"/>
</dbReference>
<evidence type="ECO:0000313" key="2">
    <source>
        <dbReference type="EMBL" id="GIG54668.1"/>
    </source>
</evidence>